<protein>
    <recommendedName>
        <fullName evidence="3">YHS domain-containing protein</fullName>
    </recommendedName>
</protein>
<evidence type="ECO:0000313" key="1">
    <source>
        <dbReference type="EMBL" id="GAA1214857.1"/>
    </source>
</evidence>
<keyword evidence="2" id="KW-1185">Reference proteome</keyword>
<evidence type="ECO:0000313" key="2">
    <source>
        <dbReference type="Proteomes" id="UP001500467"/>
    </source>
</evidence>
<reference evidence="1 2" key="1">
    <citation type="journal article" date="2019" name="Int. J. Syst. Evol. Microbiol.">
        <title>The Global Catalogue of Microorganisms (GCM) 10K type strain sequencing project: providing services to taxonomists for standard genome sequencing and annotation.</title>
        <authorList>
            <consortium name="The Broad Institute Genomics Platform"/>
            <consortium name="The Broad Institute Genome Sequencing Center for Infectious Disease"/>
            <person name="Wu L."/>
            <person name="Ma J."/>
        </authorList>
    </citation>
    <scope>NUCLEOTIDE SEQUENCE [LARGE SCALE GENOMIC DNA]</scope>
    <source>
        <strain evidence="1 2">JCM 13022</strain>
    </source>
</reference>
<dbReference type="EMBL" id="BAAALM010000016">
    <property type="protein sequence ID" value="GAA1214857.1"/>
    <property type="molecule type" value="Genomic_DNA"/>
</dbReference>
<gene>
    <name evidence="1" type="ORF">GCM10009675_41180</name>
</gene>
<name>A0ABN1VM63_9PSEU</name>
<evidence type="ECO:0008006" key="3">
    <source>
        <dbReference type="Google" id="ProtNLM"/>
    </source>
</evidence>
<dbReference type="Proteomes" id="UP001500467">
    <property type="component" value="Unassembled WGS sequence"/>
</dbReference>
<dbReference type="RefSeq" id="WP_253855993.1">
    <property type="nucleotide sequence ID" value="NZ_BAAALM010000016.1"/>
</dbReference>
<proteinExistence type="predicted"/>
<accession>A0ABN1VM63</accession>
<comment type="caution">
    <text evidence="1">The sequence shown here is derived from an EMBL/GenBank/DDBJ whole genome shotgun (WGS) entry which is preliminary data.</text>
</comment>
<sequence>MNLIEIRHPAGALGPEDQTAMAAEITMGLTGDMGDDIVPESTLRRARAMTHVAFAELAGWQTGDGTWGAPGDVPPLWITVTVPEAWRDEIARHEMGWLRRAVHRVDNDHGWQRPDGWLWINLVGVADGSIGLDGKAMTADGVVAEMSREFRSDLDAGKVEVPDGMLLDPMCGMLVKDRAQAIALEHDGTRYGFCAHSCRDAFVRRHAS</sequence>
<organism evidence="1 2">
    <name type="scientific">Prauserella alba</name>
    <dbReference type="NCBI Taxonomy" id="176898"/>
    <lineage>
        <taxon>Bacteria</taxon>
        <taxon>Bacillati</taxon>
        <taxon>Actinomycetota</taxon>
        <taxon>Actinomycetes</taxon>
        <taxon>Pseudonocardiales</taxon>
        <taxon>Pseudonocardiaceae</taxon>
        <taxon>Prauserella</taxon>
    </lineage>
</organism>